<evidence type="ECO:0000256" key="3">
    <source>
        <dbReference type="ARBA" id="ARBA00022475"/>
    </source>
</evidence>
<feature type="transmembrane region" description="Helical" evidence="7">
    <location>
        <begin position="153"/>
        <end position="173"/>
    </location>
</feature>
<evidence type="ECO:0000256" key="1">
    <source>
        <dbReference type="ARBA" id="ARBA00004651"/>
    </source>
</evidence>
<dbReference type="CDD" id="cd06261">
    <property type="entry name" value="TM_PBP2"/>
    <property type="match status" value="1"/>
</dbReference>
<dbReference type="InterPro" id="IPR050366">
    <property type="entry name" value="BP-dependent_transpt_permease"/>
</dbReference>
<evidence type="ECO:0000259" key="8">
    <source>
        <dbReference type="PROSITE" id="PS50928"/>
    </source>
</evidence>
<dbReference type="PANTHER" id="PTHR43386">
    <property type="entry name" value="OLIGOPEPTIDE TRANSPORT SYSTEM PERMEASE PROTEIN APPC"/>
    <property type="match status" value="1"/>
</dbReference>
<dbReference type="AlphaFoldDB" id="A0A0K9CNI1"/>
<dbReference type="InterPro" id="IPR035906">
    <property type="entry name" value="MetI-like_sf"/>
</dbReference>
<proteinExistence type="inferred from homology"/>
<organism evidence="9 10">
    <name type="scientific">Fusobacterium animalis D11</name>
    <dbReference type="NCBI Taxonomy" id="556264"/>
    <lineage>
        <taxon>Bacteria</taxon>
        <taxon>Fusobacteriati</taxon>
        <taxon>Fusobacteriota</taxon>
        <taxon>Fusobacteriia</taxon>
        <taxon>Fusobacteriales</taxon>
        <taxon>Fusobacteriaceae</taxon>
        <taxon>Fusobacterium</taxon>
    </lineage>
</organism>
<keyword evidence="3" id="KW-1003">Cell membrane</keyword>
<dbReference type="InterPro" id="IPR000515">
    <property type="entry name" value="MetI-like"/>
</dbReference>
<keyword evidence="6 7" id="KW-0472">Membrane</keyword>
<reference evidence="10" key="1">
    <citation type="submission" date="2009-02" db="EMBL/GenBank/DDBJ databases">
        <title>The Genome Sequence of Shigella sp. D9.</title>
        <authorList>
            <consortium name="The Broad Institute Genome Sequencing Platform"/>
            <person name="Ward D."/>
            <person name="Young S.K."/>
            <person name="Kodira C.D."/>
            <person name="Zeng Q."/>
            <person name="Koehrsen M."/>
            <person name="Alvarado L."/>
            <person name="Berlin A."/>
            <person name="Borenstein D."/>
            <person name="Chen Z."/>
            <person name="Engels R."/>
            <person name="Freedman E."/>
            <person name="Gellesch M."/>
            <person name="Goldberg J."/>
            <person name="Griggs A."/>
            <person name="Gujja S."/>
            <person name="Heiman D."/>
            <person name="Hepburn T."/>
            <person name="Howarth C."/>
            <person name="Jen D."/>
            <person name="Larson L."/>
            <person name="Lewis B."/>
            <person name="Mehta T."/>
            <person name="Park D."/>
            <person name="Pearson M."/>
            <person name="Roberts A."/>
            <person name="Saif S."/>
            <person name="Shea T."/>
            <person name="Shenoy N."/>
            <person name="Sisk P."/>
            <person name="Stolte C."/>
            <person name="Sykes S."/>
            <person name="Walk T."/>
            <person name="White J."/>
            <person name="Yandava C."/>
            <person name="Allen-Vercoe E."/>
            <person name="Strauss J."/>
            <person name="Sibley C."/>
            <person name="White A."/>
            <person name="Ambrose C."/>
            <person name="Lander E."/>
            <person name="Nusbaum C."/>
            <person name="Galagan J."/>
            <person name="Birren B."/>
        </authorList>
    </citation>
    <scope>NUCLEOTIDE SEQUENCE [LARGE SCALE GENOMIC DNA]</scope>
    <source>
        <strain evidence="10">D11</strain>
    </source>
</reference>
<feature type="transmembrane region" description="Helical" evidence="7">
    <location>
        <begin position="108"/>
        <end position="133"/>
    </location>
</feature>
<dbReference type="SUPFAM" id="SSF161098">
    <property type="entry name" value="MetI-like"/>
    <property type="match status" value="1"/>
</dbReference>
<evidence type="ECO:0000313" key="9">
    <source>
        <dbReference type="EMBL" id="KMV75892.1"/>
    </source>
</evidence>
<evidence type="ECO:0000256" key="5">
    <source>
        <dbReference type="ARBA" id="ARBA00022989"/>
    </source>
</evidence>
<keyword evidence="4 7" id="KW-0812">Transmembrane</keyword>
<evidence type="ECO:0000256" key="6">
    <source>
        <dbReference type="ARBA" id="ARBA00023136"/>
    </source>
</evidence>
<feature type="transmembrane region" description="Helical" evidence="7">
    <location>
        <begin position="65"/>
        <end position="87"/>
    </location>
</feature>
<comment type="caution">
    <text evidence="9">The sequence shown here is derived from an EMBL/GenBank/DDBJ whole genome shotgun (WGS) entry which is preliminary data.</text>
</comment>
<evidence type="ECO:0000256" key="4">
    <source>
        <dbReference type="ARBA" id="ARBA00022692"/>
    </source>
</evidence>
<gene>
    <name evidence="9" type="ORF">PSAG_04737</name>
</gene>
<feature type="transmembrane region" description="Helical" evidence="7">
    <location>
        <begin position="180"/>
        <end position="203"/>
    </location>
</feature>
<dbReference type="GO" id="GO:0055085">
    <property type="term" value="P:transmembrane transport"/>
    <property type="evidence" value="ECO:0007669"/>
    <property type="project" value="InterPro"/>
</dbReference>
<comment type="similarity">
    <text evidence="7">Belongs to the binding-protein-dependent transport system permease family.</text>
</comment>
<protein>
    <recommendedName>
        <fullName evidence="8">ABC transmembrane type-1 domain-containing protein</fullName>
    </recommendedName>
</protein>
<comment type="subcellular location">
    <subcellularLocation>
        <location evidence="1 7">Cell membrane</location>
        <topology evidence="1 7">Multi-pass membrane protein</topology>
    </subcellularLocation>
</comment>
<dbReference type="PROSITE" id="PS50928">
    <property type="entry name" value="ABC_TM1"/>
    <property type="match status" value="1"/>
</dbReference>
<dbReference type="Proteomes" id="UP000004650">
    <property type="component" value="Unassembled WGS sequence"/>
</dbReference>
<feature type="domain" description="ABC transmembrane type-1" evidence="8">
    <location>
        <begin position="59"/>
        <end position="248"/>
    </location>
</feature>
<dbReference type="PANTHER" id="PTHR43386:SF1">
    <property type="entry name" value="D,D-DIPEPTIDE TRANSPORT SYSTEM PERMEASE PROTEIN DDPC-RELATED"/>
    <property type="match status" value="1"/>
</dbReference>
<dbReference type="EMBL" id="ACDS02000091">
    <property type="protein sequence ID" value="KMV75892.1"/>
    <property type="molecule type" value="Genomic_DNA"/>
</dbReference>
<dbReference type="GO" id="GO:0005886">
    <property type="term" value="C:plasma membrane"/>
    <property type="evidence" value="ECO:0007669"/>
    <property type="project" value="UniProtKB-SubCell"/>
</dbReference>
<name>A0A0K9CNI1_9FUSO</name>
<dbReference type="Gene3D" id="1.10.3720.10">
    <property type="entry name" value="MetI-like"/>
    <property type="match status" value="1"/>
</dbReference>
<evidence type="ECO:0000256" key="7">
    <source>
        <dbReference type="RuleBase" id="RU363032"/>
    </source>
</evidence>
<evidence type="ECO:0000256" key="2">
    <source>
        <dbReference type="ARBA" id="ARBA00022448"/>
    </source>
</evidence>
<feature type="transmembrane region" description="Helical" evidence="7">
    <location>
        <begin position="229"/>
        <end position="248"/>
    </location>
</feature>
<evidence type="ECO:0000313" key="10">
    <source>
        <dbReference type="Proteomes" id="UP000004650"/>
    </source>
</evidence>
<reference evidence="9 10" key="2">
    <citation type="submission" date="2013-10" db="EMBL/GenBank/DDBJ databases">
        <title>The Genome Sequence of Fusobacterium nucleatum subsp. animalis D11.</title>
        <authorList>
            <consortium name="The Broad Institute Genomics Platform"/>
            <person name="Earl A."/>
            <person name="Ward D."/>
            <person name="Feldgarden M."/>
            <person name="Gevers D."/>
            <person name="Kostic A."/>
            <person name="Garrett W."/>
            <person name="Young S.K."/>
            <person name="Zeng Q."/>
            <person name="Gargeya S."/>
            <person name="Fitzgerald M."/>
            <person name="Abouelleil A."/>
            <person name="Alvarado L."/>
            <person name="Berlin A.M."/>
            <person name="Chapman S.B."/>
            <person name="Gainer-Dewar J."/>
            <person name="Goldberg J."/>
            <person name="Gnerre S."/>
            <person name="Griggs A."/>
            <person name="Gujja S."/>
            <person name="Hansen M."/>
            <person name="Howarth C."/>
            <person name="Imamovic A."/>
            <person name="Ireland A."/>
            <person name="Larimer J."/>
            <person name="McCowan C."/>
            <person name="Murphy C."/>
            <person name="Pearson M."/>
            <person name="Poon T.W."/>
            <person name="Priest M."/>
            <person name="Roberts A."/>
            <person name="Saif S."/>
            <person name="Shea T."/>
            <person name="Sykes S."/>
            <person name="Wortman J."/>
            <person name="Nusbaum C."/>
            <person name="Birren B."/>
        </authorList>
    </citation>
    <scope>NUCLEOTIDE SEQUENCE [LARGE SCALE GENOMIC DNA]</scope>
    <source>
        <strain evidence="9 10">D11</strain>
    </source>
</reference>
<keyword evidence="2 7" id="KW-0813">Transport</keyword>
<keyword evidence="5 7" id="KW-1133">Transmembrane helix</keyword>
<dbReference type="Pfam" id="PF00528">
    <property type="entry name" value="BPD_transp_1"/>
    <property type="match status" value="1"/>
</dbReference>
<sequence>MTKKLIFINIFLVIILLIFSSKLNADINLDSVFLGFSKENFFGTDDLGRDVFSLIIIGGFRTLEVVVIATSLSFFVGSFLGMIAGYFEGNIGTIIKSTVDLMMVVPTLIVALIITSIFGITPITAGISLGIFGIGNYMNQSEALTKVEKNKDYILASKLLGVPWYVVLFRRIFVNILAKLLVNLGNTASGVILQYSALTFIGLGSDYTKPDWGAMLYQYRIYLVRKPSLIIIPTLCILWVSLSFNLIFDKREN</sequence>
<accession>A0A0K9CNI1</accession>